<evidence type="ECO:0000313" key="1">
    <source>
        <dbReference type="EMBL" id="KAK3234176.1"/>
    </source>
</evidence>
<dbReference type="Proteomes" id="UP001190700">
    <property type="component" value="Unassembled WGS sequence"/>
</dbReference>
<gene>
    <name evidence="1" type="ORF">CYMTET_55558</name>
</gene>
<name>A0AAE0BCR1_9CHLO</name>
<proteinExistence type="predicted"/>
<evidence type="ECO:0000313" key="2">
    <source>
        <dbReference type="Proteomes" id="UP001190700"/>
    </source>
</evidence>
<comment type="caution">
    <text evidence="1">The sequence shown here is derived from an EMBL/GenBank/DDBJ whole genome shotgun (WGS) entry which is preliminary data.</text>
</comment>
<dbReference type="EMBL" id="LGRX02035549">
    <property type="protein sequence ID" value="KAK3234176.1"/>
    <property type="molecule type" value="Genomic_DNA"/>
</dbReference>
<keyword evidence="2" id="KW-1185">Reference proteome</keyword>
<sequence length="83" mass="9100">MEAELQQLRRDVTPATEVSMVQASFSQPVSAVVAATAANDKPNFYYSPRTDEFPGGIEARPRTIEVGAHSMAGTLCREMRLSR</sequence>
<protein>
    <submittedName>
        <fullName evidence="1">Uncharacterized protein</fullName>
    </submittedName>
</protein>
<reference evidence="1 2" key="1">
    <citation type="journal article" date="2015" name="Genome Biol. Evol.">
        <title>Comparative Genomics of a Bacterivorous Green Alga Reveals Evolutionary Causalities and Consequences of Phago-Mixotrophic Mode of Nutrition.</title>
        <authorList>
            <person name="Burns J.A."/>
            <person name="Paasch A."/>
            <person name="Narechania A."/>
            <person name="Kim E."/>
        </authorList>
    </citation>
    <scope>NUCLEOTIDE SEQUENCE [LARGE SCALE GENOMIC DNA]</scope>
    <source>
        <strain evidence="1 2">PLY_AMNH</strain>
    </source>
</reference>
<accession>A0AAE0BCR1</accession>
<dbReference type="AlphaFoldDB" id="A0AAE0BCR1"/>
<organism evidence="1 2">
    <name type="scientific">Cymbomonas tetramitiformis</name>
    <dbReference type="NCBI Taxonomy" id="36881"/>
    <lineage>
        <taxon>Eukaryota</taxon>
        <taxon>Viridiplantae</taxon>
        <taxon>Chlorophyta</taxon>
        <taxon>Pyramimonadophyceae</taxon>
        <taxon>Pyramimonadales</taxon>
        <taxon>Pyramimonadaceae</taxon>
        <taxon>Cymbomonas</taxon>
    </lineage>
</organism>